<evidence type="ECO:0000313" key="6">
    <source>
        <dbReference type="Proteomes" id="UP000007110"/>
    </source>
</evidence>
<keyword evidence="6" id="KW-1185">Reference proteome</keyword>
<comment type="subcellular location">
    <subcellularLocation>
        <location evidence="1">Nucleus</location>
    </subcellularLocation>
</comment>
<dbReference type="InterPro" id="IPR024146">
    <property type="entry name" value="Claspin"/>
</dbReference>
<accession>A0A7M7T5M3</accession>
<organism evidence="5 6">
    <name type="scientific">Strongylocentrotus purpuratus</name>
    <name type="common">Purple sea urchin</name>
    <dbReference type="NCBI Taxonomy" id="7668"/>
    <lineage>
        <taxon>Eukaryota</taxon>
        <taxon>Metazoa</taxon>
        <taxon>Echinodermata</taxon>
        <taxon>Eleutherozoa</taxon>
        <taxon>Echinozoa</taxon>
        <taxon>Echinoidea</taxon>
        <taxon>Euechinoidea</taxon>
        <taxon>Echinacea</taxon>
        <taxon>Camarodonta</taxon>
        <taxon>Echinidea</taxon>
        <taxon>Strongylocentrotidae</taxon>
        <taxon>Strongylocentrotus</taxon>
    </lineage>
</organism>
<feature type="compositionally biased region" description="Polar residues" evidence="4">
    <location>
        <begin position="1"/>
        <end position="11"/>
    </location>
</feature>
<feature type="compositionally biased region" description="Basic and acidic residues" evidence="4">
    <location>
        <begin position="339"/>
        <end position="350"/>
    </location>
</feature>
<feature type="region of interest" description="Disordered" evidence="4">
    <location>
        <begin position="1057"/>
        <end position="1151"/>
    </location>
</feature>
<dbReference type="GO" id="GO:0007095">
    <property type="term" value="P:mitotic G2 DNA damage checkpoint signaling"/>
    <property type="evidence" value="ECO:0000318"/>
    <property type="project" value="GO_Central"/>
</dbReference>
<evidence type="ECO:0008006" key="7">
    <source>
        <dbReference type="Google" id="ProtNLM"/>
    </source>
</evidence>
<dbReference type="GO" id="GO:0010997">
    <property type="term" value="F:anaphase-promoting complex binding"/>
    <property type="evidence" value="ECO:0000318"/>
    <property type="project" value="GO_Central"/>
</dbReference>
<feature type="compositionally biased region" description="Low complexity" evidence="4">
    <location>
        <begin position="482"/>
        <end position="491"/>
    </location>
</feature>
<dbReference type="OrthoDB" id="10072540at2759"/>
<feature type="compositionally biased region" description="Acidic residues" evidence="4">
    <location>
        <begin position="1122"/>
        <end position="1149"/>
    </location>
</feature>
<evidence type="ECO:0000256" key="3">
    <source>
        <dbReference type="ARBA" id="ARBA00023242"/>
    </source>
</evidence>
<feature type="region of interest" description="Disordered" evidence="4">
    <location>
        <begin position="1173"/>
        <end position="1197"/>
    </location>
</feature>
<dbReference type="CTD" id="63967"/>
<feature type="compositionally biased region" description="Polar residues" evidence="4">
    <location>
        <begin position="857"/>
        <end position="870"/>
    </location>
</feature>
<keyword evidence="2" id="KW-0597">Phosphoprotein</keyword>
<feature type="compositionally biased region" description="Acidic residues" evidence="4">
    <location>
        <begin position="89"/>
        <end position="102"/>
    </location>
</feature>
<evidence type="ECO:0000256" key="4">
    <source>
        <dbReference type="SAM" id="MobiDB-lite"/>
    </source>
</evidence>
<dbReference type="GO" id="GO:0005634">
    <property type="term" value="C:nucleus"/>
    <property type="evidence" value="ECO:0007669"/>
    <property type="project" value="UniProtKB-SubCell"/>
</dbReference>
<evidence type="ECO:0000313" key="5">
    <source>
        <dbReference type="EnsemblMetazoa" id="XP_030855678"/>
    </source>
</evidence>
<feature type="compositionally biased region" description="Basic and acidic residues" evidence="4">
    <location>
        <begin position="273"/>
        <end position="292"/>
    </location>
</feature>
<feature type="compositionally biased region" description="Acidic residues" evidence="4">
    <location>
        <begin position="235"/>
        <end position="247"/>
    </location>
</feature>
<dbReference type="PANTHER" id="PTHR14396:SF10">
    <property type="entry name" value="CLASPIN"/>
    <property type="match status" value="1"/>
</dbReference>
<feature type="compositionally biased region" description="Acidic residues" evidence="4">
    <location>
        <begin position="1094"/>
        <end position="1109"/>
    </location>
</feature>
<feature type="compositionally biased region" description="Basic residues" evidence="4">
    <location>
        <begin position="734"/>
        <end position="743"/>
    </location>
</feature>
<feature type="region of interest" description="Disordered" evidence="4">
    <location>
        <begin position="1337"/>
        <end position="1371"/>
    </location>
</feature>
<feature type="region of interest" description="Disordered" evidence="4">
    <location>
        <begin position="616"/>
        <end position="772"/>
    </location>
</feature>
<feature type="region of interest" description="Disordered" evidence="4">
    <location>
        <begin position="1"/>
        <end position="533"/>
    </location>
</feature>
<dbReference type="GeneID" id="591154"/>
<dbReference type="EnsemblMetazoa" id="XM_030999818">
    <property type="protein sequence ID" value="XP_030855678"/>
    <property type="gene ID" value="LOC591154"/>
</dbReference>
<feature type="compositionally biased region" description="Acidic residues" evidence="4">
    <location>
        <begin position="203"/>
        <end position="217"/>
    </location>
</feature>
<proteinExistence type="predicted"/>
<feature type="region of interest" description="Disordered" evidence="4">
    <location>
        <begin position="826"/>
        <end position="903"/>
    </location>
</feature>
<feature type="compositionally biased region" description="Low complexity" evidence="4">
    <location>
        <begin position="427"/>
        <end position="446"/>
    </location>
</feature>
<feature type="compositionally biased region" description="Basic residues" evidence="4">
    <location>
        <begin position="37"/>
        <end position="46"/>
    </location>
</feature>
<sequence length="1461" mass="164220">MLGVETASTMRATDPLMNSDLFDADDDESDEEVFRSMKSKQKRPTKSQRLILSDDEDEERSPSLLDQGKSQSDGEESDEDHGRNKQEIMNDDDDDGSNDDSDNDKPKQRKNIQRSIGSSDDSDDDLSNDHNKPKERKKIRKPVESSDDSDDDLSNDDDDDKPKERKKIRKPVESSDDSDDDLSNGDDDDKPKERKKIRKPVESSDDSDDDSSNDDSDNDKPKEKKSRRPVRSSDDSDEDDSSDEEEIAFQLTPPPQDPEADGDKRSMRRKRINKDELQQIHSETQRIVRESTIRIPYHRPTPLSLDELFSKKPSLTTLRPMGGRVPRIHGKELLNTSTEQEKGQESRKEETDELPDLLSSQVQDGPENKVSCEENPECSSENVQAEDKPSETETDNVTMVNEATDDALLQDAPKESSRHSPVADGISAQSPTSSSSSSQSNQKELSPQNPSQDSPKESLPRTSQQPLTEDKAPIFKTPPPTTSTQPDPMSSQARRMKRLQDSLIRLKGVQPKLSGGPKITIDLEEGGEPSAEEKGVVKLKNRFVQHTKHIKVTHQKDVQVNIVTKEKGEDGKEDLKHQTFTVGLDKQPEQIDPSLNVPGAKLCHLKQNLQATMRVKREQERLKRREAYKLDNEEGFGGEEDEDEAELTDGSETEGEEERGMIGHEDEDADYEPGNEFLDDEAESDDDDGNEMGDEMDDEEEEEESTVIKKLKKKSRSLEKETTLIDSDEEITPSRRKGSKRRATVVDDVEDGGDEEKGISLRLDSTGTEDTDTEISDVLQDSSRFNSVRTPRTPSALDQCSKTMEMYDSATNSTVSDFQVPISRVDSSSKKVAWSASKDTDSSKDSMSFVLPAPVRQDSSSNSLDTSFEAMTSLIPAHQPQGGMTKSGRASVDSTKGETFTPFSRHQSVLVNSTSKTVSRNELTLPVEDSQDLFREDYPRLPTIADSQQVTESQSFHFSFEDETQTQFLDENGLLNLKPSTSSKKKTMFEDTQTHSAESQSSMDELLGLCSGQFAATQGQDDVTAQKPGPFSQVSQRAGTQANMDELLNLCSGTFTEMESKSQITSTRKVEEKDEKEDDDHLSFHIASDHDGPDSDDDVDKGFSSDEEDVAPKKRRRIIQQESDDEEEEEEEEEGAEKGEEESDLDSEFEFNRDLKGFKGKTYSKKLNLANFVEDEAELSGSEADSDENYDAEDDDEEIEGIINEEVGDEDELRDQVNKVHLKTVDDDDARRLRILKEMYLPDGDLHSDNKGRTRKFRWRHMDSQMDMFRPGSDGEEDEEDGQDQDSQWRLMRYQREQWLKENEEKTDAVTPDIVTSSLDEKSQFAKCLKAATFKKPQVDTSTQDVEEKELKKDSKIAPTKPLNIMNKRGSFLSRSKNDLAKMASMLKPVANPQGPRSTRNFVFQSAESSFGEESIVEPPKVKRSASVSGPSTTPSGPRPKRPRLERSQSQFTSNSVFRHF</sequence>
<feature type="compositionally biased region" description="Acidic residues" evidence="4">
    <location>
        <begin position="174"/>
        <end position="188"/>
    </location>
</feature>
<keyword evidence="3" id="KW-0539">Nucleus</keyword>
<feature type="compositionally biased region" description="Polar residues" evidence="4">
    <location>
        <begin position="1448"/>
        <end position="1461"/>
    </location>
</feature>
<dbReference type="Proteomes" id="UP000007110">
    <property type="component" value="Unassembled WGS sequence"/>
</dbReference>
<name>A0A7M7T5M3_STRPU</name>
<dbReference type="PANTHER" id="PTHR14396">
    <property type="entry name" value="CLASPIN"/>
    <property type="match status" value="1"/>
</dbReference>
<feature type="compositionally biased region" description="Polar residues" evidence="4">
    <location>
        <begin position="892"/>
        <end position="903"/>
    </location>
</feature>
<evidence type="ECO:0000256" key="2">
    <source>
        <dbReference type="ARBA" id="ARBA00022553"/>
    </source>
</evidence>
<feature type="compositionally biased region" description="Polar residues" evidence="4">
    <location>
        <begin position="1057"/>
        <end position="1067"/>
    </location>
</feature>
<dbReference type="InParanoid" id="A0A7M7T5M3"/>
<feature type="compositionally biased region" description="Acidic residues" evidence="4">
    <location>
        <begin position="665"/>
        <end position="705"/>
    </location>
</feature>
<dbReference type="KEGG" id="spu:591154"/>
<feature type="region of interest" description="Disordered" evidence="4">
    <location>
        <begin position="1019"/>
        <end position="1038"/>
    </location>
</feature>
<dbReference type="GO" id="GO:0033314">
    <property type="term" value="P:mitotic DNA replication checkpoint signaling"/>
    <property type="evidence" value="ECO:0000318"/>
    <property type="project" value="GO_Central"/>
</dbReference>
<reference evidence="6" key="1">
    <citation type="submission" date="2015-02" db="EMBL/GenBank/DDBJ databases">
        <title>Genome sequencing for Strongylocentrotus purpuratus.</title>
        <authorList>
            <person name="Murali S."/>
            <person name="Liu Y."/>
            <person name="Vee V."/>
            <person name="English A."/>
            <person name="Wang M."/>
            <person name="Skinner E."/>
            <person name="Han Y."/>
            <person name="Muzny D.M."/>
            <person name="Worley K.C."/>
            <person name="Gibbs R.A."/>
        </authorList>
    </citation>
    <scope>NUCLEOTIDE SEQUENCE</scope>
</reference>
<feature type="compositionally biased region" description="Acidic residues" evidence="4">
    <location>
        <begin position="1274"/>
        <end position="1284"/>
    </location>
</feature>
<reference evidence="5" key="2">
    <citation type="submission" date="2021-01" db="UniProtKB">
        <authorList>
            <consortium name="EnsemblMetazoa"/>
        </authorList>
    </citation>
    <scope>IDENTIFICATION</scope>
</reference>
<feature type="compositionally biased region" description="Basic and acidic residues" evidence="4">
    <location>
        <begin position="1068"/>
        <end position="1093"/>
    </location>
</feature>
<feature type="compositionally biased region" description="Acidic residues" evidence="4">
    <location>
        <begin position="145"/>
        <end position="159"/>
    </location>
</feature>
<feature type="compositionally biased region" description="Acidic residues" evidence="4">
    <location>
        <begin position="22"/>
        <end position="31"/>
    </location>
</feature>
<feature type="compositionally biased region" description="Basic and acidic residues" evidence="4">
    <location>
        <begin position="616"/>
        <end position="632"/>
    </location>
</feature>
<protein>
    <recommendedName>
        <fullName evidence="7">Claspin</fullName>
    </recommendedName>
</protein>
<dbReference type="RefSeq" id="XP_030855678.1">
    <property type="nucleotide sequence ID" value="XM_030999818.1"/>
</dbReference>
<feature type="compositionally biased region" description="Acidic residues" evidence="4">
    <location>
        <begin position="633"/>
        <end position="657"/>
    </location>
</feature>
<dbReference type="OMA" id="LMRYQRE"/>
<feature type="compositionally biased region" description="Polar residues" evidence="4">
    <location>
        <begin position="1395"/>
        <end position="1409"/>
    </location>
</feature>
<feature type="region of interest" description="Disordered" evidence="4">
    <location>
        <begin position="1262"/>
        <end position="1290"/>
    </location>
</feature>
<feature type="region of interest" description="Disordered" evidence="4">
    <location>
        <begin position="1388"/>
        <end position="1461"/>
    </location>
</feature>
<evidence type="ECO:0000256" key="1">
    <source>
        <dbReference type="ARBA" id="ARBA00004123"/>
    </source>
</evidence>